<dbReference type="AlphaFoldDB" id="A0A318Y1K1"/>
<dbReference type="OrthoDB" id="1957476at2"/>
<evidence type="ECO:0000313" key="1">
    <source>
        <dbReference type="EMBL" id="PYG84908.1"/>
    </source>
</evidence>
<protein>
    <submittedName>
        <fullName evidence="1">Uncharacterized protein</fullName>
    </submittedName>
</protein>
<keyword evidence="2" id="KW-1185">Reference proteome</keyword>
<name>A0A318Y1K1_9FIRM</name>
<gene>
    <name evidence="1" type="ORF">LY28_03442</name>
</gene>
<dbReference type="Proteomes" id="UP000248132">
    <property type="component" value="Unassembled WGS sequence"/>
</dbReference>
<organism evidence="1 2">
    <name type="scientific">Ruminiclostridium sufflavum DSM 19573</name>
    <dbReference type="NCBI Taxonomy" id="1121337"/>
    <lineage>
        <taxon>Bacteria</taxon>
        <taxon>Bacillati</taxon>
        <taxon>Bacillota</taxon>
        <taxon>Clostridia</taxon>
        <taxon>Eubacteriales</taxon>
        <taxon>Oscillospiraceae</taxon>
        <taxon>Ruminiclostridium</taxon>
    </lineage>
</organism>
<comment type="caution">
    <text evidence="1">The sequence shown here is derived from an EMBL/GenBank/DDBJ whole genome shotgun (WGS) entry which is preliminary data.</text>
</comment>
<reference evidence="1 2" key="1">
    <citation type="submission" date="2018-06" db="EMBL/GenBank/DDBJ databases">
        <title>Genomic Encyclopedia of Type Strains, Phase I: the one thousand microbial genomes (KMG-I) project.</title>
        <authorList>
            <person name="Kyrpides N."/>
        </authorList>
    </citation>
    <scope>NUCLEOTIDE SEQUENCE [LARGE SCALE GENOMIC DNA]</scope>
    <source>
        <strain evidence="1 2">DSM 19573</strain>
    </source>
</reference>
<accession>A0A318Y1K1</accession>
<evidence type="ECO:0000313" key="2">
    <source>
        <dbReference type="Proteomes" id="UP000248132"/>
    </source>
</evidence>
<dbReference type="EMBL" id="QKMR01000028">
    <property type="protein sequence ID" value="PYG84908.1"/>
    <property type="molecule type" value="Genomic_DNA"/>
</dbReference>
<proteinExistence type="predicted"/>
<sequence>MAFRWDTRHLSPQAQQIISKRDDTDRFIKENLRLERESEKKIIYPIAIFMRLGIDTYSRLNGVETLKQYENFCGINKSVWFSTDSLATGMSEKRRTEFLSEINSGNTVEVFFAIGKSGGGNNDIQYKAEVIDIKTDAEGIGSPEKILTPDLWKDDKKKIWIKIKDIVPTGLKAEDFIVQKTKKVLAKSIEKSQYHFGYIERK</sequence>
<dbReference type="RefSeq" id="WP_110463396.1">
    <property type="nucleotide sequence ID" value="NZ_QKMR01000028.1"/>
</dbReference>